<protein>
    <recommendedName>
        <fullName evidence="2">Trigger factor</fullName>
    </recommendedName>
</protein>
<organism evidence="1">
    <name type="scientific">termite gut metagenome</name>
    <dbReference type="NCBI Taxonomy" id="433724"/>
    <lineage>
        <taxon>unclassified sequences</taxon>
        <taxon>metagenomes</taxon>
        <taxon>organismal metagenomes</taxon>
    </lineage>
</organism>
<evidence type="ECO:0000313" key="1">
    <source>
        <dbReference type="EMBL" id="KAA6338600.1"/>
    </source>
</evidence>
<sequence>MATVPDDIIDKYADSMLKKKETVSELADQTIEDKLILVLKEQVKLNNKTVSLEEFTKMFA</sequence>
<dbReference type="InterPro" id="IPR037041">
    <property type="entry name" value="Trigger_fac_C_sf"/>
</dbReference>
<proteinExistence type="predicted"/>
<dbReference type="EMBL" id="SNRY01000603">
    <property type="protein sequence ID" value="KAA6338600.1"/>
    <property type="molecule type" value="Genomic_DNA"/>
</dbReference>
<accession>A0A5J4RZQ5</accession>
<name>A0A5J4RZQ5_9ZZZZ</name>
<dbReference type="AlphaFoldDB" id="A0A5J4RZQ5"/>
<dbReference type="GO" id="GO:0006457">
    <property type="term" value="P:protein folding"/>
    <property type="evidence" value="ECO:0007669"/>
    <property type="project" value="InterPro"/>
</dbReference>
<dbReference type="GO" id="GO:0015031">
    <property type="term" value="P:protein transport"/>
    <property type="evidence" value="ECO:0007669"/>
    <property type="project" value="InterPro"/>
</dbReference>
<comment type="caution">
    <text evidence="1">The sequence shown here is derived from an EMBL/GenBank/DDBJ whole genome shotgun (WGS) entry which is preliminary data.</text>
</comment>
<dbReference type="Gene3D" id="1.10.3120.10">
    <property type="entry name" value="Trigger factor, C-terminal domain"/>
    <property type="match status" value="1"/>
</dbReference>
<reference evidence="1" key="1">
    <citation type="submission" date="2019-03" db="EMBL/GenBank/DDBJ databases">
        <title>Single cell metagenomics reveals metabolic interactions within the superorganism composed of flagellate Streblomastix strix and complex community of Bacteroidetes bacteria on its surface.</title>
        <authorList>
            <person name="Treitli S.C."/>
            <person name="Kolisko M."/>
            <person name="Husnik F."/>
            <person name="Keeling P."/>
            <person name="Hampl V."/>
        </authorList>
    </citation>
    <scope>NUCLEOTIDE SEQUENCE</scope>
    <source>
        <strain evidence="1">STM</strain>
    </source>
</reference>
<evidence type="ECO:0008006" key="2">
    <source>
        <dbReference type="Google" id="ProtNLM"/>
    </source>
</evidence>
<gene>
    <name evidence="1" type="ORF">EZS27_013405</name>
</gene>